<dbReference type="STRING" id="3469.A0A4Y7JWC1"/>
<dbReference type="InterPro" id="IPR014001">
    <property type="entry name" value="Helicase_ATP-bd"/>
</dbReference>
<dbReference type="PROSITE" id="PS51194">
    <property type="entry name" value="HELICASE_CTER"/>
    <property type="match status" value="1"/>
</dbReference>
<gene>
    <name evidence="9" type="ORF">C5167_007963</name>
</gene>
<dbReference type="EC" id="3.6.4.13" evidence="1"/>
<dbReference type="PANTHER" id="PTHR47958">
    <property type="entry name" value="ATP-DEPENDENT RNA HELICASE DBP3"/>
    <property type="match status" value="1"/>
</dbReference>
<keyword evidence="3" id="KW-0378">Hydrolase</keyword>
<evidence type="ECO:0000256" key="5">
    <source>
        <dbReference type="ARBA" id="ARBA00022840"/>
    </source>
</evidence>
<dbReference type="SUPFAM" id="SSF52540">
    <property type="entry name" value="P-loop containing nucleoside triphosphate hydrolases"/>
    <property type="match status" value="2"/>
</dbReference>
<dbReference type="InterPro" id="IPR027417">
    <property type="entry name" value="P-loop_NTPase"/>
</dbReference>
<dbReference type="SMART" id="SM00487">
    <property type="entry name" value="DEXDc"/>
    <property type="match status" value="1"/>
</dbReference>
<keyword evidence="5" id="KW-0067">ATP-binding</keyword>
<keyword evidence="10" id="KW-1185">Reference proteome</keyword>
<dbReference type="GO" id="GO:0016787">
    <property type="term" value="F:hydrolase activity"/>
    <property type="evidence" value="ECO:0007669"/>
    <property type="project" value="UniProtKB-KW"/>
</dbReference>
<evidence type="ECO:0000256" key="1">
    <source>
        <dbReference type="ARBA" id="ARBA00012552"/>
    </source>
</evidence>
<evidence type="ECO:0000256" key="2">
    <source>
        <dbReference type="ARBA" id="ARBA00022741"/>
    </source>
</evidence>
<accession>A0A4Y7JWC1</accession>
<evidence type="ECO:0000256" key="6">
    <source>
        <dbReference type="ARBA" id="ARBA00022884"/>
    </source>
</evidence>
<proteinExistence type="predicted"/>
<dbReference type="PROSITE" id="PS51192">
    <property type="entry name" value="HELICASE_ATP_BIND_1"/>
    <property type="match status" value="1"/>
</dbReference>
<dbReference type="InterPro" id="IPR011545">
    <property type="entry name" value="DEAD/DEAH_box_helicase_dom"/>
</dbReference>
<keyword evidence="6" id="KW-0694">RNA-binding</keyword>
<keyword evidence="4" id="KW-0347">Helicase</keyword>
<evidence type="ECO:0000259" key="8">
    <source>
        <dbReference type="PROSITE" id="PS51194"/>
    </source>
</evidence>
<dbReference type="EMBL" id="CM010720">
    <property type="protein sequence ID" value="RZC64271.1"/>
    <property type="molecule type" value="Genomic_DNA"/>
</dbReference>
<protein>
    <recommendedName>
        <fullName evidence="1">RNA helicase</fullName>
        <ecNumber evidence="1">3.6.4.13</ecNumber>
    </recommendedName>
</protein>
<sequence length="352" mass="39690">MEVTSFHHDSISVGFGMHISGFKDFLLKPELLIEIDDSGFEHPSEGNHFLLTEVLCYNLPFGSQSVQHAILGTDVISQEKSGMGKYVVFVLSTLHQIETVAGQVAALILCHTRESAYQVCVHTELPYHKPSFLLLPTSKLENECPHVIVGIPGRILAFAREKDLALKIVRNFILDECDKMLESLDMRKDVQKIFKMTPHDKQVKMFSATLSKEIHHVCKKFMQDTMEICVDNEVNLTLHGLVLTRYKGFKEGHKRILVETDLVGRGIDIERVNIVINYDMPDSADTYFHRSRSIGTKGLEVTVVSSASDSDVLNQVDSLLGARGGGSEHEATRRMRNEFMEAWDGLRPKYTQ</sequence>
<evidence type="ECO:0000259" key="7">
    <source>
        <dbReference type="PROSITE" id="PS51192"/>
    </source>
</evidence>
<dbReference type="InterPro" id="IPR001650">
    <property type="entry name" value="Helicase_C-like"/>
</dbReference>
<evidence type="ECO:0000256" key="4">
    <source>
        <dbReference type="ARBA" id="ARBA00022806"/>
    </source>
</evidence>
<evidence type="ECO:0000256" key="3">
    <source>
        <dbReference type="ARBA" id="ARBA00022801"/>
    </source>
</evidence>
<feature type="domain" description="Helicase ATP-binding" evidence="7">
    <location>
        <begin position="66"/>
        <end position="228"/>
    </location>
</feature>
<dbReference type="Gramene" id="RZC64271">
    <property type="protein sequence ID" value="RZC64271"/>
    <property type="gene ID" value="C5167_007963"/>
</dbReference>
<dbReference type="GO" id="GO:0005524">
    <property type="term" value="F:ATP binding"/>
    <property type="evidence" value="ECO:0007669"/>
    <property type="project" value="UniProtKB-KW"/>
</dbReference>
<organism evidence="9 10">
    <name type="scientific">Papaver somniferum</name>
    <name type="common">Opium poppy</name>
    <dbReference type="NCBI Taxonomy" id="3469"/>
    <lineage>
        <taxon>Eukaryota</taxon>
        <taxon>Viridiplantae</taxon>
        <taxon>Streptophyta</taxon>
        <taxon>Embryophyta</taxon>
        <taxon>Tracheophyta</taxon>
        <taxon>Spermatophyta</taxon>
        <taxon>Magnoliopsida</taxon>
        <taxon>Ranunculales</taxon>
        <taxon>Papaveraceae</taxon>
        <taxon>Papaveroideae</taxon>
        <taxon>Papaver</taxon>
    </lineage>
</organism>
<keyword evidence="2" id="KW-0547">Nucleotide-binding</keyword>
<name>A0A4Y7JWC1_PAPSO</name>
<dbReference type="Gene3D" id="3.40.50.300">
    <property type="entry name" value="P-loop containing nucleotide triphosphate hydrolases"/>
    <property type="match status" value="2"/>
</dbReference>
<reference evidence="9 10" key="1">
    <citation type="journal article" date="2018" name="Science">
        <title>The opium poppy genome and morphinan production.</title>
        <authorList>
            <person name="Guo L."/>
            <person name="Winzer T."/>
            <person name="Yang X."/>
            <person name="Li Y."/>
            <person name="Ning Z."/>
            <person name="He Z."/>
            <person name="Teodor R."/>
            <person name="Lu Y."/>
            <person name="Bowser T.A."/>
            <person name="Graham I.A."/>
            <person name="Ye K."/>
        </authorList>
    </citation>
    <scope>NUCLEOTIDE SEQUENCE [LARGE SCALE GENOMIC DNA]</scope>
    <source>
        <strain evidence="10">cv. HN1</strain>
        <tissue evidence="9">Leaves</tissue>
    </source>
</reference>
<dbReference type="AlphaFoldDB" id="A0A4Y7JWC1"/>
<dbReference type="Pfam" id="PF00271">
    <property type="entry name" value="Helicase_C"/>
    <property type="match status" value="1"/>
</dbReference>
<dbReference type="GO" id="GO:0003723">
    <property type="term" value="F:RNA binding"/>
    <property type="evidence" value="ECO:0007669"/>
    <property type="project" value="UniProtKB-KW"/>
</dbReference>
<dbReference type="Proteomes" id="UP000316621">
    <property type="component" value="Chromosome 6"/>
</dbReference>
<evidence type="ECO:0000313" key="10">
    <source>
        <dbReference type="Proteomes" id="UP000316621"/>
    </source>
</evidence>
<dbReference type="Pfam" id="PF00270">
    <property type="entry name" value="DEAD"/>
    <property type="match status" value="1"/>
</dbReference>
<dbReference type="GO" id="GO:0003724">
    <property type="term" value="F:RNA helicase activity"/>
    <property type="evidence" value="ECO:0007669"/>
    <property type="project" value="UniProtKB-EC"/>
</dbReference>
<feature type="domain" description="Helicase C-terminal" evidence="8">
    <location>
        <begin position="189"/>
        <end position="339"/>
    </location>
</feature>
<evidence type="ECO:0000313" key="9">
    <source>
        <dbReference type="EMBL" id="RZC64271.1"/>
    </source>
</evidence>